<evidence type="ECO:0000313" key="1">
    <source>
        <dbReference type="EMBL" id="MFC5714377.1"/>
    </source>
</evidence>
<dbReference type="EMBL" id="JBHSOZ010000016">
    <property type="protein sequence ID" value="MFC5714377.1"/>
    <property type="molecule type" value="Genomic_DNA"/>
</dbReference>
<sequence>MKQTIIPIKGEKDLAISLVTYEDNYMEVALLYKPAGSERWELEPSYFSEPFYARSQTEVYTIIEYTINPKVYENRKGGR</sequence>
<proteinExistence type="predicted"/>
<dbReference type="Proteomes" id="UP001596142">
    <property type="component" value="Unassembled WGS sequence"/>
</dbReference>
<keyword evidence="2" id="KW-1185">Reference proteome</keyword>
<accession>A0ABW0YSC0</accession>
<protein>
    <recommendedName>
        <fullName evidence="3">KTSC domain-containing protein</fullName>
    </recommendedName>
</protein>
<evidence type="ECO:0000313" key="2">
    <source>
        <dbReference type="Proteomes" id="UP001596142"/>
    </source>
</evidence>
<dbReference type="RefSeq" id="WP_385943057.1">
    <property type="nucleotide sequence ID" value="NZ_JBHSOZ010000016.1"/>
</dbReference>
<organism evidence="1 2">
    <name type="scientific">Thalassorhabdus alkalitolerans</name>
    <dbReference type="NCBI Taxonomy" id="2282697"/>
    <lineage>
        <taxon>Bacteria</taxon>
        <taxon>Bacillati</taxon>
        <taxon>Bacillota</taxon>
        <taxon>Bacilli</taxon>
        <taxon>Bacillales</taxon>
        <taxon>Bacillaceae</taxon>
        <taxon>Thalassorhabdus</taxon>
    </lineage>
</organism>
<gene>
    <name evidence="1" type="ORF">ACFPU1_16650</name>
</gene>
<evidence type="ECO:0008006" key="3">
    <source>
        <dbReference type="Google" id="ProtNLM"/>
    </source>
</evidence>
<name>A0ABW0YSC0_9BACI</name>
<reference evidence="2" key="1">
    <citation type="journal article" date="2019" name="Int. J. Syst. Evol. Microbiol.">
        <title>The Global Catalogue of Microorganisms (GCM) 10K type strain sequencing project: providing services to taxonomists for standard genome sequencing and annotation.</title>
        <authorList>
            <consortium name="The Broad Institute Genomics Platform"/>
            <consortium name="The Broad Institute Genome Sequencing Center for Infectious Disease"/>
            <person name="Wu L."/>
            <person name="Ma J."/>
        </authorList>
    </citation>
    <scope>NUCLEOTIDE SEQUENCE [LARGE SCALE GENOMIC DNA]</scope>
    <source>
        <strain evidence="2">CECT 7184</strain>
    </source>
</reference>
<comment type="caution">
    <text evidence="1">The sequence shown here is derived from an EMBL/GenBank/DDBJ whole genome shotgun (WGS) entry which is preliminary data.</text>
</comment>